<feature type="transmembrane region" description="Helical" evidence="6">
    <location>
        <begin position="170"/>
        <end position="189"/>
    </location>
</feature>
<feature type="transmembrane region" description="Helical" evidence="6">
    <location>
        <begin position="20"/>
        <end position="44"/>
    </location>
</feature>
<dbReference type="Proteomes" id="UP001500426">
    <property type="component" value="Unassembled WGS sequence"/>
</dbReference>
<keyword evidence="8" id="KW-1185">Reference proteome</keyword>
<reference evidence="8" key="1">
    <citation type="journal article" date="2019" name="Int. J. Syst. Evol. Microbiol.">
        <title>The Global Catalogue of Microorganisms (GCM) 10K type strain sequencing project: providing services to taxonomists for standard genome sequencing and annotation.</title>
        <authorList>
            <consortium name="The Broad Institute Genomics Platform"/>
            <consortium name="The Broad Institute Genome Sequencing Center for Infectious Disease"/>
            <person name="Wu L."/>
            <person name="Ma J."/>
        </authorList>
    </citation>
    <scope>NUCLEOTIDE SEQUENCE [LARGE SCALE GENOMIC DNA]</scope>
    <source>
        <strain evidence="8">JCM 17068</strain>
    </source>
</reference>
<dbReference type="PANTHER" id="PTHR30250">
    <property type="entry name" value="PST FAMILY PREDICTED COLANIC ACID TRANSPORTER"/>
    <property type="match status" value="1"/>
</dbReference>
<evidence type="ECO:0000256" key="1">
    <source>
        <dbReference type="ARBA" id="ARBA00004651"/>
    </source>
</evidence>
<protein>
    <submittedName>
        <fullName evidence="7">Uncharacterized protein</fullName>
    </submittedName>
</protein>
<keyword evidence="3 6" id="KW-0812">Transmembrane</keyword>
<feature type="transmembrane region" description="Helical" evidence="6">
    <location>
        <begin position="50"/>
        <end position="68"/>
    </location>
</feature>
<evidence type="ECO:0000313" key="8">
    <source>
        <dbReference type="Proteomes" id="UP001500426"/>
    </source>
</evidence>
<evidence type="ECO:0000256" key="5">
    <source>
        <dbReference type="ARBA" id="ARBA00023136"/>
    </source>
</evidence>
<dbReference type="PANTHER" id="PTHR30250:SF11">
    <property type="entry name" value="O-ANTIGEN TRANSPORTER-RELATED"/>
    <property type="match status" value="1"/>
</dbReference>
<keyword evidence="4 6" id="KW-1133">Transmembrane helix</keyword>
<evidence type="ECO:0000256" key="3">
    <source>
        <dbReference type="ARBA" id="ARBA00022692"/>
    </source>
</evidence>
<proteinExistence type="predicted"/>
<feature type="transmembrane region" description="Helical" evidence="6">
    <location>
        <begin position="195"/>
        <end position="221"/>
    </location>
</feature>
<evidence type="ECO:0000256" key="4">
    <source>
        <dbReference type="ARBA" id="ARBA00022989"/>
    </source>
</evidence>
<dbReference type="EMBL" id="BAABCS010000019">
    <property type="protein sequence ID" value="GAA4053939.1"/>
    <property type="molecule type" value="Genomic_DNA"/>
</dbReference>
<comment type="caution">
    <text evidence="7">The sequence shown here is derived from an EMBL/GenBank/DDBJ whole genome shotgun (WGS) entry which is preliminary data.</text>
</comment>
<organism evidence="7 8">
    <name type="scientific">Flavobacterium chungnamense</name>
    <dbReference type="NCBI Taxonomy" id="706182"/>
    <lineage>
        <taxon>Bacteria</taxon>
        <taxon>Pseudomonadati</taxon>
        <taxon>Bacteroidota</taxon>
        <taxon>Flavobacteriia</taxon>
        <taxon>Flavobacteriales</taxon>
        <taxon>Flavobacteriaceae</taxon>
        <taxon>Flavobacterium</taxon>
    </lineage>
</organism>
<dbReference type="InterPro" id="IPR050833">
    <property type="entry name" value="Poly_Biosynth_Transport"/>
</dbReference>
<accession>A0ABP7UXU1</accession>
<keyword evidence="5 6" id="KW-0472">Membrane</keyword>
<evidence type="ECO:0000256" key="2">
    <source>
        <dbReference type="ARBA" id="ARBA00022475"/>
    </source>
</evidence>
<feature type="transmembrane region" description="Helical" evidence="6">
    <location>
        <begin position="98"/>
        <end position="117"/>
    </location>
</feature>
<dbReference type="RefSeq" id="WP_345094232.1">
    <property type="nucleotide sequence ID" value="NZ_BAABCS010000019.1"/>
</dbReference>
<evidence type="ECO:0000313" key="7">
    <source>
        <dbReference type="EMBL" id="GAA4053939.1"/>
    </source>
</evidence>
<sequence>MIEKLFNLKNVRNKKLGKNIILTLIFQLATVATSFVILPISLSIVPVEEYGVWLTISSVFVWLGYFDLGLGTGLKNRLGEALANSDTLLARKLISTSYFTMLCIMSLLSLVYFFVATKLDFVKIFGSPNEAIVSKELLVYTANIVVYVFIVRFILQLINPIFDAFQKLFTTKLIMVLSQILVLISLLIVKNNFHANIFTLGLVFSFSPVFILVIVSIIFFLKIKIYLQV</sequence>
<gene>
    <name evidence="7" type="ORF">GCM10022388_20480</name>
</gene>
<comment type="subcellular location">
    <subcellularLocation>
        <location evidence="1">Cell membrane</location>
        <topology evidence="1">Multi-pass membrane protein</topology>
    </subcellularLocation>
</comment>
<feature type="transmembrane region" description="Helical" evidence="6">
    <location>
        <begin position="137"/>
        <end position="158"/>
    </location>
</feature>
<keyword evidence="2" id="KW-1003">Cell membrane</keyword>
<evidence type="ECO:0000256" key="6">
    <source>
        <dbReference type="SAM" id="Phobius"/>
    </source>
</evidence>
<name>A0ABP7UXU1_9FLAO</name>